<evidence type="ECO:0000256" key="1">
    <source>
        <dbReference type="SAM" id="MobiDB-lite"/>
    </source>
</evidence>
<dbReference type="Proteomes" id="UP000235371">
    <property type="component" value="Unassembled WGS sequence"/>
</dbReference>
<feature type="region of interest" description="Disordered" evidence="1">
    <location>
        <begin position="110"/>
        <end position="138"/>
    </location>
</feature>
<dbReference type="OrthoDB" id="2157530at2759"/>
<dbReference type="InParanoid" id="A0A2J6TMH5"/>
<feature type="compositionally biased region" description="Low complexity" evidence="1">
    <location>
        <begin position="116"/>
        <end position="129"/>
    </location>
</feature>
<evidence type="ECO:0000313" key="3">
    <source>
        <dbReference type="Proteomes" id="UP000235371"/>
    </source>
</evidence>
<name>A0A2J6TMH5_9HELO</name>
<proteinExistence type="predicted"/>
<dbReference type="RefSeq" id="XP_024741130.1">
    <property type="nucleotide sequence ID" value="XM_024888318.1"/>
</dbReference>
<feature type="compositionally biased region" description="Low complexity" evidence="1">
    <location>
        <begin position="173"/>
        <end position="183"/>
    </location>
</feature>
<feature type="compositionally biased region" description="Basic and acidic residues" evidence="1">
    <location>
        <begin position="190"/>
        <end position="199"/>
    </location>
</feature>
<organism evidence="2 3">
    <name type="scientific">Hyaloscypha bicolor E</name>
    <dbReference type="NCBI Taxonomy" id="1095630"/>
    <lineage>
        <taxon>Eukaryota</taxon>
        <taxon>Fungi</taxon>
        <taxon>Dikarya</taxon>
        <taxon>Ascomycota</taxon>
        <taxon>Pezizomycotina</taxon>
        <taxon>Leotiomycetes</taxon>
        <taxon>Helotiales</taxon>
        <taxon>Hyaloscyphaceae</taxon>
        <taxon>Hyaloscypha</taxon>
        <taxon>Hyaloscypha bicolor</taxon>
    </lineage>
</organism>
<dbReference type="AlphaFoldDB" id="A0A2J6TMH5"/>
<accession>A0A2J6TMH5</accession>
<keyword evidence="3" id="KW-1185">Reference proteome</keyword>
<dbReference type="EMBL" id="KZ613769">
    <property type="protein sequence ID" value="PMD64226.1"/>
    <property type="molecule type" value="Genomic_DNA"/>
</dbReference>
<sequence length="333" mass="37503">MRVVYFSQLVSSILGRPVYPRSITGTKILSIAAVAGEILDLGPTHVEILDDARKLKLWKSAYQTHYTYPTTQEKVREAIAAYDYFLYRNSHRIATQVFSIDPGRTYSRAREHVEQRPSTPVTPRRPSTVDTFQRSSPDLKSVPEFSWDSNEAHWLSENLGDLAGVYRRSGLQPPSRRAPSRSRNIARTTDNSRESDLPPDRPNAVRNRSRSRRSLFEILFSSSPARSTAPAPKLPSENSSSPRLFLGTNKLVGSVPANAKKGDIICQFWNTDVTALLRRRPDASYFEVVGKVYLSTGYMDGLQAKLRERMVPKDGTKAVLIEMDLKTLSRLTS</sequence>
<evidence type="ECO:0000313" key="2">
    <source>
        <dbReference type="EMBL" id="PMD64226.1"/>
    </source>
</evidence>
<reference evidence="2 3" key="1">
    <citation type="submission" date="2016-04" db="EMBL/GenBank/DDBJ databases">
        <title>A degradative enzymes factory behind the ericoid mycorrhizal symbiosis.</title>
        <authorList>
            <consortium name="DOE Joint Genome Institute"/>
            <person name="Martino E."/>
            <person name="Morin E."/>
            <person name="Grelet G."/>
            <person name="Kuo A."/>
            <person name="Kohler A."/>
            <person name="Daghino S."/>
            <person name="Barry K."/>
            <person name="Choi C."/>
            <person name="Cichocki N."/>
            <person name="Clum A."/>
            <person name="Copeland A."/>
            <person name="Hainaut M."/>
            <person name="Haridas S."/>
            <person name="Labutti K."/>
            <person name="Lindquist E."/>
            <person name="Lipzen A."/>
            <person name="Khouja H.-R."/>
            <person name="Murat C."/>
            <person name="Ohm R."/>
            <person name="Olson A."/>
            <person name="Spatafora J."/>
            <person name="Veneault-Fourrey C."/>
            <person name="Henrissat B."/>
            <person name="Grigoriev I."/>
            <person name="Martin F."/>
            <person name="Perotto S."/>
        </authorList>
    </citation>
    <scope>NUCLEOTIDE SEQUENCE [LARGE SCALE GENOMIC DNA]</scope>
    <source>
        <strain evidence="2 3">E</strain>
    </source>
</reference>
<gene>
    <name evidence="2" type="ORF">K444DRAFT_714080</name>
</gene>
<protein>
    <submittedName>
        <fullName evidence="2">Uncharacterized protein</fullName>
    </submittedName>
</protein>
<dbReference type="GeneID" id="36596394"/>
<feature type="region of interest" description="Disordered" evidence="1">
    <location>
        <begin position="166"/>
        <end position="209"/>
    </location>
</feature>